<dbReference type="SUPFAM" id="SSF81383">
    <property type="entry name" value="F-box domain"/>
    <property type="match status" value="1"/>
</dbReference>
<proteinExistence type="predicted"/>
<dbReference type="InterPro" id="IPR032675">
    <property type="entry name" value="LRR_dom_sf"/>
</dbReference>
<gene>
    <name evidence="2" type="ORF">PRZ48_003815</name>
</gene>
<sequence length="610" mass="70135">MAAPVKLLNPDVLREVFLRLSKYDLLDVACVCREWNFVAQRLIYQTLEIVASVKMQEANLHLLQRLQQDAELQHRVKSLTFKDWYLDDLPPWPIDNGHIEDPWMPGKYFSISYIESRPMGPDSEELMLQLCAALKMMSLSSFTWSALAPIPIQLVETLETQTSCSIHIRRNERAYDVAVWSHSPILNHAQLQNMARVCSQLTTLDLLIPSEDPLILSALGNLIVSSSRLKSLKLYVLGKLWGGSKVFFVPTRPARGTVFAPVRSMEWLQRPLLTAGRQLELDELELDNFCVCGVQGLSLSDITDVSRLRRIGLSCFSFLCKESGPWKVRFFRLHCRNPRGFENQYCSKAWSESMVQELLSQCHSLTEIELLDGREILNEPLLELIGTELASLTLRQTIWPESATGYDLDLVSRTCPNLRTLAIDIPHEKTFSQFCSSVTTTFPVLSELSIRRGHDGYLTVDFYTPDPHRYTSTLSDLHTAWTELAAEDSSLVNLTLHYDSWKPWDRDVDFFHTGRPYDVQAQIPRRTFVVQANVPKRMAQHKQDVKTKCLEVEEARRALKHRWQWLDGYFRGQTSWQDRLHQTEKTATEGHNLVLRRTPNALGEFTQRAM</sequence>
<comment type="caution">
    <text evidence="2">The sequence shown here is derived from an EMBL/GenBank/DDBJ whole genome shotgun (WGS) entry which is preliminary data.</text>
</comment>
<dbReference type="InterPro" id="IPR001810">
    <property type="entry name" value="F-box_dom"/>
</dbReference>
<dbReference type="EMBL" id="JAXOVC010000002">
    <property type="protein sequence ID" value="KAK4505850.1"/>
    <property type="molecule type" value="Genomic_DNA"/>
</dbReference>
<dbReference type="Pfam" id="PF12937">
    <property type="entry name" value="F-box-like"/>
    <property type="match status" value="1"/>
</dbReference>
<evidence type="ECO:0000259" key="1">
    <source>
        <dbReference type="PROSITE" id="PS50181"/>
    </source>
</evidence>
<dbReference type="Proteomes" id="UP001305779">
    <property type="component" value="Unassembled WGS sequence"/>
</dbReference>
<name>A0ABR0EWQ2_ZASCE</name>
<evidence type="ECO:0000313" key="3">
    <source>
        <dbReference type="Proteomes" id="UP001305779"/>
    </source>
</evidence>
<dbReference type="Gene3D" id="1.20.1280.50">
    <property type="match status" value="1"/>
</dbReference>
<protein>
    <recommendedName>
        <fullName evidence="1">F-box domain-containing protein</fullName>
    </recommendedName>
</protein>
<reference evidence="2 3" key="1">
    <citation type="journal article" date="2023" name="G3 (Bethesda)">
        <title>A chromosome-level genome assembly of Zasmidium syzygii isolated from banana leaves.</title>
        <authorList>
            <person name="van Westerhoven A.C."/>
            <person name="Mehrabi R."/>
            <person name="Talebi R."/>
            <person name="Steentjes M.B.F."/>
            <person name="Corcolon B."/>
            <person name="Chong P.A."/>
            <person name="Kema G.H.J."/>
            <person name="Seidl M.F."/>
        </authorList>
    </citation>
    <scope>NUCLEOTIDE SEQUENCE [LARGE SCALE GENOMIC DNA]</scope>
    <source>
        <strain evidence="2 3">P124</strain>
    </source>
</reference>
<dbReference type="PROSITE" id="PS50181">
    <property type="entry name" value="FBOX"/>
    <property type="match status" value="1"/>
</dbReference>
<feature type="domain" description="F-box" evidence="1">
    <location>
        <begin position="2"/>
        <end position="47"/>
    </location>
</feature>
<keyword evidence="3" id="KW-1185">Reference proteome</keyword>
<evidence type="ECO:0000313" key="2">
    <source>
        <dbReference type="EMBL" id="KAK4505850.1"/>
    </source>
</evidence>
<dbReference type="Gene3D" id="3.80.10.10">
    <property type="entry name" value="Ribonuclease Inhibitor"/>
    <property type="match status" value="1"/>
</dbReference>
<organism evidence="2 3">
    <name type="scientific">Zasmidium cellare</name>
    <name type="common">Wine cellar mold</name>
    <name type="synonym">Racodium cellare</name>
    <dbReference type="NCBI Taxonomy" id="395010"/>
    <lineage>
        <taxon>Eukaryota</taxon>
        <taxon>Fungi</taxon>
        <taxon>Dikarya</taxon>
        <taxon>Ascomycota</taxon>
        <taxon>Pezizomycotina</taxon>
        <taxon>Dothideomycetes</taxon>
        <taxon>Dothideomycetidae</taxon>
        <taxon>Mycosphaerellales</taxon>
        <taxon>Mycosphaerellaceae</taxon>
        <taxon>Zasmidium</taxon>
    </lineage>
</organism>
<accession>A0ABR0EWQ2</accession>
<dbReference type="InterPro" id="IPR036047">
    <property type="entry name" value="F-box-like_dom_sf"/>
</dbReference>